<feature type="compositionally biased region" description="Low complexity" evidence="9">
    <location>
        <begin position="16"/>
        <end position="53"/>
    </location>
</feature>
<feature type="compositionally biased region" description="Basic residues" evidence="9">
    <location>
        <begin position="373"/>
        <end position="386"/>
    </location>
</feature>
<evidence type="ECO:0000256" key="7">
    <source>
        <dbReference type="PROSITE-ProRule" id="PRU00108"/>
    </source>
</evidence>
<reference evidence="11 12" key="1">
    <citation type="submission" date="2023-03" db="EMBL/GenBank/DDBJ databases">
        <title>Genome insight into feeding habits of ladybird beetles.</title>
        <authorList>
            <person name="Li H.-S."/>
            <person name="Huang Y.-H."/>
            <person name="Pang H."/>
        </authorList>
    </citation>
    <scope>NUCLEOTIDE SEQUENCE [LARGE SCALE GENOMIC DNA]</scope>
    <source>
        <strain evidence="11">SYSU_2023b</strain>
        <tissue evidence="11">Whole body</tissue>
    </source>
</reference>
<dbReference type="PANTHER" id="PTHR45874:SF4">
    <property type="entry name" value="HOMEOBOX PROTEIN ABDOMINAL-B"/>
    <property type="match status" value="1"/>
</dbReference>
<feature type="region of interest" description="Disordered" evidence="9">
    <location>
        <begin position="1"/>
        <end position="63"/>
    </location>
</feature>
<dbReference type="Pfam" id="PF00046">
    <property type="entry name" value="Homeodomain"/>
    <property type="match status" value="1"/>
</dbReference>
<evidence type="ECO:0000313" key="12">
    <source>
        <dbReference type="Proteomes" id="UP001431783"/>
    </source>
</evidence>
<proteinExistence type="inferred from homology"/>
<feature type="DNA-binding region" description="Homeobox" evidence="7">
    <location>
        <begin position="293"/>
        <end position="352"/>
    </location>
</feature>
<dbReference type="InterPro" id="IPR017970">
    <property type="entry name" value="Homeobox_CS"/>
</dbReference>
<evidence type="ECO:0000256" key="3">
    <source>
        <dbReference type="ARBA" id="ARBA00022473"/>
    </source>
</evidence>
<dbReference type="AlphaFoldDB" id="A0AAW1UEM4"/>
<feature type="region of interest" description="Disordered" evidence="9">
    <location>
        <begin position="343"/>
        <end position="399"/>
    </location>
</feature>
<feature type="region of interest" description="Disordered" evidence="9">
    <location>
        <begin position="80"/>
        <end position="105"/>
    </location>
</feature>
<name>A0AAW1UEM4_9CUCU</name>
<comment type="caution">
    <text evidence="11">The sequence shown here is derived from an EMBL/GenBank/DDBJ whole genome shotgun (WGS) entry which is preliminary data.</text>
</comment>
<feature type="domain" description="Homeobox" evidence="10">
    <location>
        <begin position="291"/>
        <end position="351"/>
    </location>
</feature>
<keyword evidence="5 7" id="KW-0371">Homeobox</keyword>
<keyword evidence="6 7" id="KW-0539">Nucleus</keyword>
<dbReference type="Proteomes" id="UP001431783">
    <property type="component" value="Unassembled WGS sequence"/>
</dbReference>
<comment type="subcellular location">
    <subcellularLocation>
        <location evidence="1 7 8">Nucleus</location>
    </subcellularLocation>
</comment>
<dbReference type="InterPro" id="IPR001356">
    <property type="entry name" value="HD"/>
</dbReference>
<dbReference type="InterPro" id="IPR020479">
    <property type="entry name" value="HD_metazoa"/>
</dbReference>
<dbReference type="PRINTS" id="PR00024">
    <property type="entry name" value="HOMEOBOX"/>
</dbReference>
<evidence type="ECO:0000259" key="10">
    <source>
        <dbReference type="PROSITE" id="PS50071"/>
    </source>
</evidence>
<dbReference type="Gene3D" id="1.10.10.60">
    <property type="entry name" value="Homeodomain-like"/>
    <property type="match status" value="1"/>
</dbReference>
<dbReference type="PANTHER" id="PTHR45874">
    <property type="entry name" value="HOMEOBOX PROTEIN ABDOMINAL-B"/>
    <property type="match status" value="1"/>
</dbReference>
<protein>
    <recommendedName>
        <fullName evidence="10">Homeobox domain-containing protein</fullName>
    </recommendedName>
</protein>
<keyword evidence="4 7" id="KW-0238">DNA-binding</keyword>
<dbReference type="InterPro" id="IPR046333">
    <property type="entry name" value="HXA10/ABDB-like"/>
</dbReference>
<evidence type="ECO:0000256" key="4">
    <source>
        <dbReference type="ARBA" id="ARBA00023125"/>
    </source>
</evidence>
<dbReference type="SUPFAM" id="SSF46689">
    <property type="entry name" value="Homeodomain-like"/>
    <property type="match status" value="1"/>
</dbReference>
<dbReference type="SMART" id="SM00389">
    <property type="entry name" value="HOX"/>
    <property type="match status" value="1"/>
</dbReference>
<evidence type="ECO:0000256" key="9">
    <source>
        <dbReference type="SAM" id="MobiDB-lite"/>
    </source>
</evidence>
<dbReference type="InterPro" id="IPR009057">
    <property type="entry name" value="Homeodomain-like_sf"/>
</dbReference>
<dbReference type="EMBL" id="JARQZJ010000061">
    <property type="protein sequence ID" value="KAK9879099.1"/>
    <property type="molecule type" value="Genomic_DNA"/>
</dbReference>
<gene>
    <name evidence="11" type="ORF">WA026_003934</name>
</gene>
<keyword evidence="3" id="KW-0217">Developmental protein</keyword>
<evidence type="ECO:0000256" key="1">
    <source>
        <dbReference type="ARBA" id="ARBA00004123"/>
    </source>
</evidence>
<evidence type="ECO:0000256" key="8">
    <source>
        <dbReference type="RuleBase" id="RU000682"/>
    </source>
</evidence>
<accession>A0AAW1UEM4</accession>
<evidence type="ECO:0000256" key="2">
    <source>
        <dbReference type="ARBA" id="ARBA00006317"/>
    </source>
</evidence>
<evidence type="ECO:0000256" key="5">
    <source>
        <dbReference type="ARBA" id="ARBA00023155"/>
    </source>
</evidence>
<comment type="similarity">
    <text evidence="2">Belongs to the Abd-B homeobox family.</text>
</comment>
<dbReference type="GO" id="GO:0000981">
    <property type="term" value="F:DNA-binding transcription factor activity, RNA polymerase II-specific"/>
    <property type="evidence" value="ECO:0007669"/>
    <property type="project" value="InterPro"/>
</dbReference>
<dbReference type="FunFam" id="1.10.10.60:FF:000166">
    <property type="entry name" value="homeobox protein Hox-C11"/>
    <property type="match status" value="1"/>
</dbReference>
<evidence type="ECO:0000256" key="6">
    <source>
        <dbReference type="ARBA" id="ARBA00023242"/>
    </source>
</evidence>
<dbReference type="PROSITE" id="PS50071">
    <property type="entry name" value="HOMEOBOX_2"/>
    <property type="match status" value="1"/>
</dbReference>
<dbReference type="GO" id="GO:0000978">
    <property type="term" value="F:RNA polymerase II cis-regulatory region sequence-specific DNA binding"/>
    <property type="evidence" value="ECO:0007669"/>
    <property type="project" value="TreeGrafter"/>
</dbReference>
<keyword evidence="12" id="KW-1185">Reference proteome</keyword>
<dbReference type="CDD" id="cd00086">
    <property type="entry name" value="homeodomain"/>
    <property type="match status" value="1"/>
</dbReference>
<dbReference type="GO" id="GO:0005634">
    <property type="term" value="C:nucleus"/>
    <property type="evidence" value="ECO:0007669"/>
    <property type="project" value="UniProtKB-SubCell"/>
</dbReference>
<organism evidence="11 12">
    <name type="scientific">Henosepilachna vigintioctopunctata</name>
    <dbReference type="NCBI Taxonomy" id="420089"/>
    <lineage>
        <taxon>Eukaryota</taxon>
        <taxon>Metazoa</taxon>
        <taxon>Ecdysozoa</taxon>
        <taxon>Arthropoda</taxon>
        <taxon>Hexapoda</taxon>
        <taxon>Insecta</taxon>
        <taxon>Pterygota</taxon>
        <taxon>Neoptera</taxon>
        <taxon>Endopterygota</taxon>
        <taxon>Coleoptera</taxon>
        <taxon>Polyphaga</taxon>
        <taxon>Cucujiformia</taxon>
        <taxon>Coccinelloidea</taxon>
        <taxon>Coccinellidae</taxon>
        <taxon>Epilachninae</taxon>
        <taxon>Epilachnini</taxon>
        <taxon>Henosepilachna</taxon>
    </lineage>
</organism>
<evidence type="ECO:0000313" key="11">
    <source>
        <dbReference type="EMBL" id="KAK9879099.1"/>
    </source>
</evidence>
<sequence>MMNGGLYEESPPPAPQSAATPISNSGMTSPASVAPPAATTSATSSSSPASVTSNSGGSAGPIQIPAKRLSSVYGDCPEPSVIRHSHHTQPWNYSPSENHHSGSGAFDVGLNHHQYANTPTYYNLASDPTAGRDSRKASSLSLWSPMATPSGVTPKYEYSSVPAAGPSADPSVSSCHQNFSSPGWCNYSPYSTGSRHHVDAHQAVPYLPSDDRGRAVAAAAMAESASFAHAHDGGYGLRNYGSEPVPSTPYPPPVMWGSSPSPFFSSGSLGPMGVSVSCGGSTNPLEWTGQVTVRKKRKPYSKFQTLELEKEFLFNAYVSKQKRWELARNLNLTERQVKIWFQNRRMKNKKNSQRQASQTQNNNNSATNNQNHHQNHHHHLQHHVVNHHVPPNGTLKHHQ</sequence>
<dbReference type="PROSITE" id="PS00027">
    <property type="entry name" value="HOMEOBOX_1"/>
    <property type="match status" value="1"/>
</dbReference>
<feature type="compositionally biased region" description="Low complexity" evidence="9">
    <location>
        <begin position="353"/>
        <end position="372"/>
    </location>
</feature>